<sequence length="365" mass="39058">MFGRRMSGAASTLSALIALLTPSVGCGAPGHDDLARPKDSHARFSGIWAAPSVLVSDGPSGAQFFDVHGRHRVAVLPLPRGLHGAARKELERCATGWREIYSHAGDTAANAYACYWSSGAAEAALNTLSHDVDVSHVLRAAFNITGQCRTMLNWPYALHGFRRSWVTALHTSMPADVHHADGCDTYSRPAGHDFFTAISWPHDRWEAAWGGNLEFAAQECGGPADSNREVSVRTPPALTVAPAPDRLVIFSGPLVHRATQPSRQMPRSAPPGTLGAEYPRLAAVEGWRFSAVQQLTCPTGRDPGPYVADLRSRQWLVHFGVSVAVFALCICASDARAAGTARAAARGCDQPDGLRRARANRGDKG</sequence>
<evidence type="ECO:0008006" key="5">
    <source>
        <dbReference type="Google" id="ProtNLM"/>
    </source>
</evidence>
<evidence type="ECO:0000256" key="1">
    <source>
        <dbReference type="SAM" id="MobiDB-lite"/>
    </source>
</evidence>
<accession>A0A8J6CBL1</accession>
<keyword evidence="2" id="KW-0732">Signal</keyword>
<proteinExistence type="predicted"/>
<dbReference type="OMA" id="CICASDA"/>
<reference evidence="3" key="1">
    <citation type="submission" date="2021-05" db="EMBL/GenBank/DDBJ databases">
        <title>The genome of the haptophyte Pavlova lutheri (Diacronema luteri, Pavlovales) - a model for lipid biosynthesis in eukaryotic algae.</title>
        <authorList>
            <person name="Hulatt C.J."/>
            <person name="Posewitz M.C."/>
        </authorList>
    </citation>
    <scope>NUCLEOTIDE SEQUENCE</scope>
    <source>
        <strain evidence="3">NIVA-4/92</strain>
    </source>
</reference>
<gene>
    <name evidence="3" type="ORF">KFE25_008053</name>
</gene>
<protein>
    <recommendedName>
        <fullName evidence="5">Fe2OG dioxygenase domain-containing protein</fullName>
    </recommendedName>
</protein>
<organism evidence="3 4">
    <name type="scientific">Diacronema lutheri</name>
    <name type="common">Unicellular marine alga</name>
    <name type="synonym">Monochrysis lutheri</name>
    <dbReference type="NCBI Taxonomy" id="2081491"/>
    <lineage>
        <taxon>Eukaryota</taxon>
        <taxon>Haptista</taxon>
        <taxon>Haptophyta</taxon>
        <taxon>Pavlovophyceae</taxon>
        <taxon>Pavlovales</taxon>
        <taxon>Pavlovaceae</taxon>
        <taxon>Diacronema</taxon>
    </lineage>
</organism>
<dbReference type="Gene3D" id="2.60.120.620">
    <property type="entry name" value="q2cbj1_9rhob like domain"/>
    <property type="match status" value="1"/>
</dbReference>
<evidence type="ECO:0000313" key="4">
    <source>
        <dbReference type="Proteomes" id="UP000751190"/>
    </source>
</evidence>
<name>A0A8J6CBL1_DIALT</name>
<feature type="compositionally biased region" description="Basic and acidic residues" evidence="1">
    <location>
        <begin position="352"/>
        <end position="365"/>
    </location>
</feature>
<dbReference type="AlphaFoldDB" id="A0A8J6CBL1"/>
<feature type="signal peptide" evidence="2">
    <location>
        <begin position="1"/>
        <end position="27"/>
    </location>
</feature>
<feature type="chain" id="PRO_5035218033" description="Fe2OG dioxygenase domain-containing protein" evidence="2">
    <location>
        <begin position="28"/>
        <end position="365"/>
    </location>
</feature>
<evidence type="ECO:0000313" key="3">
    <source>
        <dbReference type="EMBL" id="KAG8466674.1"/>
    </source>
</evidence>
<keyword evidence="4" id="KW-1185">Reference proteome</keyword>
<dbReference type="EMBL" id="JAGTXO010000007">
    <property type="protein sequence ID" value="KAG8466674.1"/>
    <property type="molecule type" value="Genomic_DNA"/>
</dbReference>
<comment type="caution">
    <text evidence="3">The sequence shown here is derived from an EMBL/GenBank/DDBJ whole genome shotgun (WGS) entry which is preliminary data.</text>
</comment>
<dbReference type="Proteomes" id="UP000751190">
    <property type="component" value="Unassembled WGS sequence"/>
</dbReference>
<feature type="region of interest" description="Disordered" evidence="1">
    <location>
        <begin position="342"/>
        <end position="365"/>
    </location>
</feature>
<evidence type="ECO:0000256" key="2">
    <source>
        <dbReference type="SAM" id="SignalP"/>
    </source>
</evidence>